<gene>
    <name evidence="1" type="ORF">COCNU_07G012130</name>
</gene>
<dbReference type="EMBL" id="CM017878">
    <property type="protein sequence ID" value="KAG1355101.1"/>
    <property type="molecule type" value="Genomic_DNA"/>
</dbReference>
<reference evidence="1" key="1">
    <citation type="journal article" date="2017" name="Gigascience">
        <title>The genome draft of coconut (Cocos nucifera).</title>
        <authorList>
            <person name="Xiao Y."/>
            <person name="Xu P."/>
            <person name="Fan H."/>
            <person name="Baudouin L."/>
            <person name="Xia W."/>
            <person name="Bocs S."/>
            <person name="Xu J."/>
            <person name="Li Q."/>
            <person name="Guo A."/>
            <person name="Zhou L."/>
            <person name="Li J."/>
            <person name="Wu Y."/>
            <person name="Ma Z."/>
            <person name="Armero A."/>
            <person name="Issali A.E."/>
            <person name="Liu N."/>
            <person name="Peng M."/>
            <person name="Yang Y."/>
        </authorList>
    </citation>
    <scope>NUCLEOTIDE SEQUENCE</scope>
    <source>
        <tissue evidence="1">Spear leaf of Hainan Tall coconut</tissue>
    </source>
</reference>
<accession>A0A8K0N5E4</accession>
<dbReference type="Proteomes" id="UP000797356">
    <property type="component" value="Chromosome 7"/>
</dbReference>
<comment type="caution">
    <text evidence="1">The sequence shown here is derived from an EMBL/GenBank/DDBJ whole genome shotgun (WGS) entry which is preliminary data.</text>
</comment>
<sequence length="123" mass="12621">MPPPPELKEVSSLCIDTSRVSMMSEVMSLASSSDSQMQILGKFFSTATAPLALPGTPSTNDLFLDVGNSGGGGNASSSSDKRLLLLTIFFDPPTTKPPCGSPDLQEMLQIRGGGASAAAMAAL</sequence>
<dbReference type="AlphaFoldDB" id="A0A8K0N5E4"/>
<evidence type="ECO:0000313" key="1">
    <source>
        <dbReference type="EMBL" id="KAG1355101.1"/>
    </source>
</evidence>
<protein>
    <submittedName>
        <fullName evidence="1">Uncharacterized protein</fullName>
    </submittedName>
</protein>
<proteinExistence type="predicted"/>
<organism evidence="1 2">
    <name type="scientific">Cocos nucifera</name>
    <name type="common">Coconut palm</name>
    <dbReference type="NCBI Taxonomy" id="13894"/>
    <lineage>
        <taxon>Eukaryota</taxon>
        <taxon>Viridiplantae</taxon>
        <taxon>Streptophyta</taxon>
        <taxon>Embryophyta</taxon>
        <taxon>Tracheophyta</taxon>
        <taxon>Spermatophyta</taxon>
        <taxon>Magnoliopsida</taxon>
        <taxon>Liliopsida</taxon>
        <taxon>Arecaceae</taxon>
        <taxon>Arecoideae</taxon>
        <taxon>Cocoseae</taxon>
        <taxon>Attaleinae</taxon>
        <taxon>Cocos</taxon>
    </lineage>
</organism>
<name>A0A8K0N5E4_COCNU</name>
<keyword evidence="2" id="KW-1185">Reference proteome</keyword>
<evidence type="ECO:0000313" key="2">
    <source>
        <dbReference type="Proteomes" id="UP000797356"/>
    </source>
</evidence>
<reference evidence="1" key="2">
    <citation type="submission" date="2019-07" db="EMBL/GenBank/DDBJ databases">
        <authorList>
            <person name="Yang Y."/>
            <person name="Bocs S."/>
            <person name="Baudouin L."/>
        </authorList>
    </citation>
    <scope>NUCLEOTIDE SEQUENCE</scope>
    <source>
        <tissue evidence="1">Spear leaf of Hainan Tall coconut</tissue>
    </source>
</reference>